<gene>
    <name evidence="1" type="ORF">IAA73_08135</name>
</gene>
<dbReference type="SUPFAM" id="SSF48371">
    <property type="entry name" value="ARM repeat"/>
    <property type="match status" value="1"/>
</dbReference>
<comment type="caution">
    <text evidence="1">The sequence shown here is derived from an EMBL/GenBank/DDBJ whole genome shotgun (WGS) entry which is preliminary data.</text>
</comment>
<dbReference type="InterPro" id="IPR016024">
    <property type="entry name" value="ARM-type_fold"/>
</dbReference>
<reference evidence="1" key="2">
    <citation type="journal article" date="2021" name="PeerJ">
        <title>Extensive microbial diversity within the chicken gut microbiome revealed by metagenomics and culture.</title>
        <authorList>
            <person name="Gilroy R."/>
            <person name="Ravi A."/>
            <person name="Getino M."/>
            <person name="Pursley I."/>
            <person name="Horton D.L."/>
            <person name="Alikhan N.F."/>
            <person name="Baker D."/>
            <person name="Gharbi K."/>
            <person name="Hall N."/>
            <person name="Watson M."/>
            <person name="Adriaenssens E.M."/>
            <person name="Foster-Nyarko E."/>
            <person name="Jarju S."/>
            <person name="Secka A."/>
            <person name="Antonio M."/>
            <person name="Oren A."/>
            <person name="Chaudhuri R.R."/>
            <person name="La Ragione R."/>
            <person name="Hildebrand F."/>
            <person name="Pallen M.J."/>
        </authorList>
    </citation>
    <scope>NUCLEOTIDE SEQUENCE</scope>
    <source>
        <strain evidence="1">G3-3990</strain>
    </source>
</reference>
<dbReference type="PANTHER" id="PTHR41291:SF1">
    <property type="entry name" value="DNA ALKYLATION REPAIR PROTEIN"/>
    <property type="match status" value="1"/>
</dbReference>
<organism evidence="1 2">
    <name type="scientific">Candidatus Gallipaludibacter merdavium</name>
    <dbReference type="NCBI Taxonomy" id="2840839"/>
    <lineage>
        <taxon>Bacteria</taxon>
        <taxon>Pseudomonadati</taxon>
        <taxon>Bacteroidota</taxon>
        <taxon>Bacteroidia</taxon>
        <taxon>Bacteroidales</taxon>
        <taxon>Candidatus Gallipaludibacter</taxon>
    </lineage>
</organism>
<reference evidence="1" key="1">
    <citation type="submission" date="2020-10" db="EMBL/GenBank/DDBJ databases">
        <authorList>
            <person name="Gilroy R."/>
        </authorList>
    </citation>
    <scope>NUCLEOTIDE SEQUENCE</scope>
    <source>
        <strain evidence="1">G3-3990</strain>
    </source>
</reference>
<dbReference type="PANTHER" id="PTHR41291">
    <property type="entry name" value="DNA ALKYLATION REPAIR PROTEIN"/>
    <property type="match status" value="1"/>
</dbReference>
<proteinExistence type="predicted"/>
<dbReference type="EMBL" id="JADIMG010000079">
    <property type="protein sequence ID" value="MBO8460284.1"/>
    <property type="molecule type" value="Genomic_DNA"/>
</dbReference>
<dbReference type="Proteomes" id="UP000823641">
    <property type="component" value="Unassembled WGS sequence"/>
</dbReference>
<protein>
    <submittedName>
        <fullName evidence="1">Uncharacterized protein</fullName>
    </submittedName>
</protein>
<evidence type="ECO:0000313" key="2">
    <source>
        <dbReference type="Proteomes" id="UP000823641"/>
    </source>
</evidence>
<dbReference type="AlphaFoldDB" id="A0A9D9HV91"/>
<name>A0A9D9HV91_9BACT</name>
<sequence length="195" mass="22762">MDSKKSTFQYISAETIQTINVIKRSIYLSMNGILAERLEEEGLHYKKNYGVIFIRLREIARQHQPNAQLSKLLWTSQEREQMIISTMLQPINETSKEEVYERMKLVQNPELAEQISFNLLRHLPYAEQLATELVDSNTPWYILTGLLLIPRICQQFTITQKNIFENKIQPFLNAENNIIKNAANNALLHLEETTI</sequence>
<evidence type="ECO:0000313" key="1">
    <source>
        <dbReference type="EMBL" id="MBO8460284.1"/>
    </source>
</evidence>
<accession>A0A9D9HV91</accession>